<proteinExistence type="predicted"/>
<dbReference type="AlphaFoldDB" id="A0A8X6MGF6"/>
<organism evidence="1 2">
    <name type="scientific">Nephila pilipes</name>
    <name type="common">Giant wood spider</name>
    <name type="synonym">Nephila maculata</name>
    <dbReference type="NCBI Taxonomy" id="299642"/>
    <lineage>
        <taxon>Eukaryota</taxon>
        <taxon>Metazoa</taxon>
        <taxon>Ecdysozoa</taxon>
        <taxon>Arthropoda</taxon>
        <taxon>Chelicerata</taxon>
        <taxon>Arachnida</taxon>
        <taxon>Araneae</taxon>
        <taxon>Araneomorphae</taxon>
        <taxon>Entelegynae</taxon>
        <taxon>Araneoidea</taxon>
        <taxon>Nephilidae</taxon>
        <taxon>Nephila</taxon>
    </lineage>
</organism>
<comment type="caution">
    <text evidence="1">The sequence shown here is derived from an EMBL/GenBank/DDBJ whole genome shotgun (WGS) entry which is preliminary data.</text>
</comment>
<dbReference type="Proteomes" id="UP000887013">
    <property type="component" value="Unassembled WGS sequence"/>
</dbReference>
<reference evidence="1" key="1">
    <citation type="submission" date="2020-08" db="EMBL/GenBank/DDBJ databases">
        <title>Multicomponent nature underlies the extraordinary mechanical properties of spider dragline silk.</title>
        <authorList>
            <person name="Kono N."/>
            <person name="Nakamura H."/>
            <person name="Mori M."/>
            <person name="Yoshida Y."/>
            <person name="Ohtoshi R."/>
            <person name="Malay A.D."/>
            <person name="Moran D.A.P."/>
            <person name="Tomita M."/>
            <person name="Numata K."/>
            <person name="Arakawa K."/>
        </authorList>
    </citation>
    <scope>NUCLEOTIDE SEQUENCE</scope>
</reference>
<name>A0A8X6MGF6_NEPPI</name>
<sequence length="142" mass="16146">MKEPGFLALPDTTTVRRVDWGNRLGHHKNRRSSAQFLLTSQFASPARLKFVNYSGFITTAISGTIVQSWRSDCDCISAEFDSSKTLPLFRSFGSNQFSRRFRIGYASYFIVSADKPQTPSKVTHRNNRIYFTSSQPILVRVV</sequence>
<gene>
    <name evidence="1" type="ORF">NPIL_411581</name>
</gene>
<keyword evidence="2" id="KW-1185">Reference proteome</keyword>
<protein>
    <submittedName>
        <fullName evidence="1">Uncharacterized protein</fullName>
    </submittedName>
</protein>
<dbReference type="EMBL" id="BMAW01045360">
    <property type="protein sequence ID" value="GFS49485.1"/>
    <property type="molecule type" value="Genomic_DNA"/>
</dbReference>
<evidence type="ECO:0000313" key="2">
    <source>
        <dbReference type="Proteomes" id="UP000887013"/>
    </source>
</evidence>
<evidence type="ECO:0000313" key="1">
    <source>
        <dbReference type="EMBL" id="GFS49485.1"/>
    </source>
</evidence>
<accession>A0A8X6MGF6</accession>